<keyword evidence="4" id="KW-1185">Reference proteome</keyword>
<dbReference type="Pfam" id="PF06032">
    <property type="entry name" value="S-Me-THD_N"/>
    <property type="match status" value="1"/>
</dbReference>
<proteinExistence type="predicted"/>
<dbReference type="EMBL" id="JACDUR010000005">
    <property type="protein sequence ID" value="MBA2893564.1"/>
    <property type="molecule type" value="Genomic_DNA"/>
</dbReference>
<name>A0A7W0CM60_9ACTN</name>
<dbReference type="Proteomes" id="UP000530928">
    <property type="component" value="Unassembled WGS sequence"/>
</dbReference>
<evidence type="ECO:0008006" key="5">
    <source>
        <dbReference type="Google" id="ProtNLM"/>
    </source>
</evidence>
<dbReference type="InterPro" id="IPR010318">
    <property type="entry name" value="S-Me-THD_N"/>
</dbReference>
<feature type="domain" description="S-Me-THD-like C-terminal" evidence="2">
    <location>
        <begin position="166"/>
        <end position="344"/>
    </location>
</feature>
<organism evidence="3 4">
    <name type="scientific">Nonomuraea soli</name>
    <dbReference type="NCBI Taxonomy" id="1032476"/>
    <lineage>
        <taxon>Bacteria</taxon>
        <taxon>Bacillati</taxon>
        <taxon>Actinomycetota</taxon>
        <taxon>Actinomycetes</taxon>
        <taxon>Streptosporangiales</taxon>
        <taxon>Streptosporangiaceae</taxon>
        <taxon>Nonomuraea</taxon>
    </lineage>
</organism>
<dbReference type="RefSeq" id="WP_181612366.1">
    <property type="nucleotide sequence ID" value="NZ_BAABAM010000005.1"/>
</dbReference>
<dbReference type="InterPro" id="IPR048350">
    <property type="entry name" value="S-Me-THD-like_C"/>
</dbReference>
<protein>
    <recommendedName>
        <fullName evidence="5">DUF917 domain-containing protein</fullName>
    </recommendedName>
</protein>
<dbReference type="SUPFAM" id="SSF160991">
    <property type="entry name" value="CV3147-like"/>
    <property type="match status" value="1"/>
</dbReference>
<reference evidence="3 4" key="1">
    <citation type="submission" date="2020-07" db="EMBL/GenBank/DDBJ databases">
        <title>Genomic Encyclopedia of Type Strains, Phase IV (KMG-IV): sequencing the most valuable type-strain genomes for metagenomic binning, comparative biology and taxonomic classification.</title>
        <authorList>
            <person name="Goeker M."/>
        </authorList>
    </citation>
    <scope>NUCLEOTIDE SEQUENCE [LARGE SCALE GENOMIC DNA]</scope>
    <source>
        <strain evidence="3 4">DSM 45533</strain>
    </source>
</reference>
<comment type="caution">
    <text evidence="3">The sequence shown here is derived from an EMBL/GenBank/DDBJ whole genome shotgun (WGS) entry which is preliminary data.</text>
</comment>
<accession>A0A7W0CM60</accession>
<evidence type="ECO:0000259" key="2">
    <source>
        <dbReference type="Pfam" id="PF20906"/>
    </source>
</evidence>
<sequence length="348" mass="36643">MELNESDIPALARGCAVLGTGGGGDVRVGALAATRAIREHGPVRVVRIQDLADDELIVPLSGIGAPTVSHEMPHGEAEAHRIVEEVEKIFGRRPAAIMSSEIGGSNGVAPVAWAAQLGLPLLDADAMGRAFPEVQMVSMYVKGLPADLVIMADVVGNVTTIRPVDGLWSERIARAVCVAAGSSALMADYVLTAARARGAVIEGTIGRALRIGRHQVLEALQEELGAIRLITGKLTDIERRTEGGFVRGSATIEGTGADRGRGLLLELQNENLVAIEDGEVRAMVPDLIAVVDTETAAAIQTEALRYGQRVTVLAWACDPIWRTARGLEVAGPRAFGYDLEYRPVGAGA</sequence>
<dbReference type="Pfam" id="PF20906">
    <property type="entry name" value="S-Me-THD_C"/>
    <property type="match status" value="1"/>
</dbReference>
<dbReference type="Gene3D" id="2.40.390.10">
    <property type="entry name" value="CV3147-like"/>
    <property type="match status" value="1"/>
</dbReference>
<feature type="domain" description="S-Me-THD N-terminal" evidence="1">
    <location>
        <begin position="7"/>
        <end position="161"/>
    </location>
</feature>
<gene>
    <name evidence="3" type="ORF">HNR30_004925</name>
</gene>
<dbReference type="InterPro" id="IPR024071">
    <property type="entry name" value="S-Me-THD_C_sf"/>
</dbReference>
<evidence type="ECO:0000259" key="1">
    <source>
        <dbReference type="Pfam" id="PF06032"/>
    </source>
</evidence>
<evidence type="ECO:0000313" key="3">
    <source>
        <dbReference type="EMBL" id="MBA2893564.1"/>
    </source>
</evidence>
<dbReference type="AlphaFoldDB" id="A0A7W0CM60"/>
<dbReference type="InterPro" id="IPR027479">
    <property type="entry name" value="S-Me-THD_N_sf"/>
</dbReference>
<evidence type="ECO:0000313" key="4">
    <source>
        <dbReference type="Proteomes" id="UP000530928"/>
    </source>
</evidence>
<dbReference type="Gene3D" id="3.40.1610.10">
    <property type="entry name" value="CV3147-like domain"/>
    <property type="match status" value="1"/>
</dbReference>